<dbReference type="RefSeq" id="WP_169455075.1">
    <property type="nucleotide sequence ID" value="NZ_CP051774.1"/>
</dbReference>
<organism evidence="2 3">
    <name type="scientific">Luteolibacter luteus</name>
    <dbReference type="NCBI Taxonomy" id="2728835"/>
    <lineage>
        <taxon>Bacteria</taxon>
        <taxon>Pseudomonadati</taxon>
        <taxon>Verrucomicrobiota</taxon>
        <taxon>Verrucomicrobiia</taxon>
        <taxon>Verrucomicrobiales</taxon>
        <taxon>Verrucomicrobiaceae</taxon>
        <taxon>Luteolibacter</taxon>
    </lineage>
</organism>
<evidence type="ECO:0000256" key="1">
    <source>
        <dbReference type="SAM" id="MobiDB-lite"/>
    </source>
</evidence>
<protein>
    <recommendedName>
        <fullName evidence="4">Lipoprotein</fullName>
    </recommendedName>
</protein>
<keyword evidence="3" id="KW-1185">Reference proteome</keyword>
<reference evidence="2 3" key="1">
    <citation type="submission" date="2020-04" db="EMBL/GenBank/DDBJ databases">
        <title>Luteolibacter sp. G-1-1-1 isolated from soil.</title>
        <authorList>
            <person name="Dahal R.H."/>
        </authorList>
    </citation>
    <scope>NUCLEOTIDE SEQUENCE [LARGE SCALE GENOMIC DNA]</scope>
    <source>
        <strain evidence="2 3">G-1-1-1</strain>
    </source>
</reference>
<sequence>MKVLLPLQIAVLVQLTASCGSTTQEDYAGPASGRDVSWSTREAVQEKGRAEKTDVKPLSSDRFSD</sequence>
<evidence type="ECO:0000313" key="3">
    <source>
        <dbReference type="Proteomes" id="UP000501812"/>
    </source>
</evidence>
<dbReference type="PROSITE" id="PS51257">
    <property type="entry name" value="PROKAR_LIPOPROTEIN"/>
    <property type="match status" value="1"/>
</dbReference>
<evidence type="ECO:0000313" key="2">
    <source>
        <dbReference type="EMBL" id="QJE96674.1"/>
    </source>
</evidence>
<feature type="region of interest" description="Disordered" evidence="1">
    <location>
        <begin position="22"/>
        <end position="65"/>
    </location>
</feature>
<accession>A0A858RJI6</accession>
<dbReference type="AlphaFoldDB" id="A0A858RJI6"/>
<proteinExistence type="predicted"/>
<dbReference type="EMBL" id="CP051774">
    <property type="protein sequence ID" value="QJE96674.1"/>
    <property type="molecule type" value="Genomic_DNA"/>
</dbReference>
<name>A0A858RJI6_9BACT</name>
<dbReference type="KEGG" id="luo:HHL09_13065"/>
<feature type="compositionally biased region" description="Basic and acidic residues" evidence="1">
    <location>
        <begin position="43"/>
        <end position="55"/>
    </location>
</feature>
<dbReference type="Proteomes" id="UP000501812">
    <property type="component" value="Chromosome"/>
</dbReference>
<evidence type="ECO:0008006" key="4">
    <source>
        <dbReference type="Google" id="ProtNLM"/>
    </source>
</evidence>
<gene>
    <name evidence="2" type="ORF">HHL09_13065</name>
</gene>